<evidence type="ECO:0000256" key="1">
    <source>
        <dbReference type="ARBA" id="ARBA00022741"/>
    </source>
</evidence>
<dbReference type="InterPro" id="IPR029044">
    <property type="entry name" value="Nucleotide-diphossugar_trans"/>
</dbReference>
<protein>
    <recommendedName>
        <fullName evidence="8">RNA helicase</fullName>
    </recommendedName>
</protein>
<dbReference type="Gene3D" id="1.20.120.1080">
    <property type="match status" value="1"/>
</dbReference>
<dbReference type="Proteomes" id="UP000626109">
    <property type="component" value="Unassembled WGS sequence"/>
</dbReference>
<dbReference type="InterPro" id="IPR027417">
    <property type="entry name" value="P-loop_NTPase"/>
</dbReference>
<dbReference type="SUPFAM" id="SSF53448">
    <property type="entry name" value="Nucleotide-diphospho-sugar transferases"/>
    <property type="match status" value="1"/>
</dbReference>
<keyword evidence="1" id="KW-0547">Nucleotide-binding</keyword>
<evidence type="ECO:0000256" key="2">
    <source>
        <dbReference type="ARBA" id="ARBA00022840"/>
    </source>
</evidence>
<feature type="region of interest" description="Disordered" evidence="3">
    <location>
        <begin position="57"/>
        <end position="87"/>
    </location>
</feature>
<dbReference type="GO" id="GO:0005524">
    <property type="term" value="F:ATP binding"/>
    <property type="evidence" value="ECO:0007669"/>
    <property type="project" value="UniProtKB-KW"/>
</dbReference>
<dbReference type="PROSITE" id="PS51192">
    <property type="entry name" value="HELICASE_ATP_BIND_1"/>
    <property type="match status" value="1"/>
</dbReference>
<dbReference type="InterPro" id="IPR007502">
    <property type="entry name" value="Helicase-assoc_dom"/>
</dbReference>
<evidence type="ECO:0000313" key="7">
    <source>
        <dbReference type="Proteomes" id="UP000626109"/>
    </source>
</evidence>
<organism evidence="6 7">
    <name type="scientific">Polarella glacialis</name>
    <name type="common">Dinoflagellate</name>
    <dbReference type="NCBI Taxonomy" id="89957"/>
    <lineage>
        <taxon>Eukaryota</taxon>
        <taxon>Sar</taxon>
        <taxon>Alveolata</taxon>
        <taxon>Dinophyceae</taxon>
        <taxon>Suessiales</taxon>
        <taxon>Suessiaceae</taxon>
        <taxon>Polarella</taxon>
    </lineage>
</organism>
<dbReference type="CDD" id="cd17917">
    <property type="entry name" value="DEXHc_RHA-like"/>
    <property type="match status" value="1"/>
</dbReference>
<evidence type="ECO:0000259" key="5">
    <source>
        <dbReference type="PROSITE" id="PS51194"/>
    </source>
</evidence>
<dbReference type="InterPro" id="IPR014001">
    <property type="entry name" value="Helicase_ATP-bd"/>
</dbReference>
<comment type="caution">
    <text evidence="6">The sequence shown here is derived from an EMBL/GenBank/DDBJ whole genome shotgun (WGS) entry which is preliminary data.</text>
</comment>
<dbReference type="EMBL" id="CAJNNW010018404">
    <property type="protein sequence ID" value="CAE8662841.1"/>
    <property type="molecule type" value="Genomic_DNA"/>
</dbReference>
<proteinExistence type="predicted"/>
<keyword evidence="2" id="KW-0067">ATP-binding</keyword>
<dbReference type="Gene3D" id="3.90.550.10">
    <property type="entry name" value="Spore Coat Polysaccharide Biosynthesis Protein SpsA, Chain A"/>
    <property type="match status" value="1"/>
</dbReference>
<dbReference type="GO" id="GO:0003723">
    <property type="term" value="F:RNA binding"/>
    <property type="evidence" value="ECO:0007669"/>
    <property type="project" value="TreeGrafter"/>
</dbReference>
<accession>A0A813IZZ2</accession>
<dbReference type="SUPFAM" id="SSF52540">
    <property type="entry name" value="P-loop containing nucleoside triphosphate hydrolases"/>
    <property type="match status" value="1"/>
</dbReference>
<dbReference type="SMART" id="SM00487">
    <property type="entry name" value="DEXDc"/>
    <property type="match status" value="1"/>
</dbReference>
<dbReference type="GO" id="GO:0004386">
    <property type="term" value="F:helicase activity"/>
    <property type="evidence" value="ECO:0007669"/>
    <property type="project" value="TreeGrafter"/>
</dbReference>
<dbReference type="SMART" id="SM00490">
    <property type="entry name" value="HELICc"/>
    <property type="match status" value="1"/>
</dbReference>
<dbReference type="InterPro" id="IPR011545">
    <property type="entry name" value="DEAD/DEAH_box_helicase_dom"/>
</dbReference>
<dbReference type="SMART" id="SM00847">
    <property type="entry name" value="HA2"/>
    <property type="match status" value="1"/>
</dbReference>
<evidence type="ECO:0000313" key="6">
    <source>
        <dbReference type="EMBL" id="CAE8662841.1"/>
    </source>
</evidence>
<dbReference type="Gene3D" id="3.40.50.300">
    <property type="entry name" value="P-loop containing nucleotide triphosphate hydrolases"/>
    <property type="match status" value="2"/>
</dbReference>
<feature type="region of interest" description="Disordered" evidence="3">
    <location>
        <begin position="901"/>
        <end position="928"/>
    </location>
</feature>
<sequence>MEAALSLLLAEHKLSHFAAALEAIGLKCIADLALIDEDDLRDAGLQKIQVRSFNRMREASNNNDSNNNSNNNSNNDNNAVQGQVQGPSQVIQSALESSGPNVITSAAPGAAAADVPLAALSRSDAVVTSPAEDFEEGSGSKTCLLLDGANIMRARKGGSCSRASGSGAMPKIESTGQLRTAFDWFQRHRPACKVLVYLYGAREEEWREDRHLRDIQDCIILTPSRTDVDPFMLRSAVQGIGGLPVIIVTNDCFVNYLGTSFDSQTISAPWVQQHTLKYIFAADGSFCPGTTEPSIQLSLPPSLLPQLPANASSLQQLQVLKSLAVEVSGPRGSLERQTARISSDGPATLRCPGNSRCELQLRLPSSAEATTGIDDQVGPRKLELLGFSAPATRQRPTIVKLACDGGTAHALCPTCGLYLEFRQVLQKHSPEQSLMNPGRIPPGQPASAPRGGFAFVASLWVAPSSERVAEAIEGEGSSCDTQLLARYCLDALVLAGSLDSVGSCHDRVLLCEPSALELLEPLGWPKLLALAGWRLVTASPVLACGALLTKCRPKFRGSFFKLRALGLQEYSRIALIDLDMLARQNIDELADPNQFPAPMAVARVNARNQQLKPGDQLCSRDFFDDAGLARYGINAGLVVLETSADELQQMLKTVSDSQDRSHVATAGPEQDFLTRWPGYVDKWRHLDPRYNFQLHQLSFVQKEEGPKADRRKLPYDEARLLHFSSEPKPSDFFYQQEPLETSFSTFVAHCLVSESSKEWVKGVMLRASTDWHSTFLSAWQALVEKVRLLHDCPLCQAMEAAGSRHSLLECTSFIAELRSVRKLVPDFSMPSESELLNPGASQLSNFVLLLSAADGLCTRSAHLTVPESLADVNIGASQNPPSTEIPMTGTGLAEAAEALPDTQSPVQGAPAARTEPTEAEAEAAPQRRVRPVRDNTVIDGRREEILAALQRHSIVIVVSSTGSGKSTAIPRMIVEECEGARVACSQPRRIATISLARRVAKLWNVSVGEEVGYQIGGCNMVDDSTRLLFMTTAVAMLQLFQSGFRFTHLVIDEVHERSIFVDILLALVKTRLLPATRELKVVLMSAAMDAQRLCEYFAEGGAEPCLLNMKTAPPHPVEVKFIEQVKFFVAKSLEDATNDHVAEFVLHLHKKHPVEQTFLVFLAGKNDVQKIYELLLSSRGQADLMVKPLYGGMSIEAQTRILQPHTKTTMRSVILATDVIESSITIPNVAVVIDTLLHKRRRWNPTTGISPLTLERISRDEAEQRKGRAGRTGPGHVFRLVTLKSFQKLRQHAIPQIWSDRLEEMLLTIFEQKAIADPRAFLKLFMDPPEQVRVDASIRRFLELNAMKKDKTTRRPVPTHFGRFLKFLPLDPEVGNLVMNGLRYGVAEECVILAAVHQRGNPFIEDPENLQQAQVLVAVLAACSGDLPSDLIAGLMAYRAWRRKLEEQGLREWSAADEATWCSTHFLSLGKLHELEELRIQIFDALCENGYHTGVNEAEKDIMKRRRRQREKLAASAGEAQTSLAALEPSQGVEEELRRLLLPDHQDVDKRRLLHWCLASAFLHGILVCENVGKIHELKFEPWVSLSLENAAEQKTWLVSFLRRHGFAVKSSRTGKDGSVFVKFDDQESARLAFQVCSLVGTNVNIPFKRCCKWGPQQTVINSLQWCAGAECKIVQNSLAAFPVEDDGGDVTIIASEFLPIETAGGAMFWLCTKCSQVPNGILPLVILATYDAQSYEELEGKIRVNARFFGVKDTMEFTKPRDNEVLELVRAIRKDMDKEFMGPSGVARPDECRSIVVTRQDQVLKLMRRLEAGAPIFRTRGAGSRLLSGMRGMQNHFATGLRDLDTAHDFSDYDLDSDKSDSSSECFFE</sequence>
<reference evidence="6" key="1">
    <citation type="submission" date="2021-02" db="EMBL/GenBank/DDBJ databases">
        <authorList>
            <person name="Dougan E. K."/>
            <person name="Rhodes N."/>
            <person name="Thang M."/>
            <person name="Chan C."/>
        </authorList>
    </citation>
    <scope>NUCLEOTIDE SEQUENCE</scope>
</reference>
<dbReference type="Pfam" id="PF00270">
    <property type="entry name" value="DEAD"/>
    <property type="match status" value="1"/>
</dbReference>
<name>A0A813IZZ2_POLGL</name>
<evidence type="ECO:0000259" key="4">
    <source>
        <dbReference type="PROSITE" id="PS51192"/>
    </source>
</evidence>
<feature type="domain" description="Helicase ATP-binding" evidence="4">
    <location>
        <begin position="946"/>
        <end position="1106"/>
    </location>
</feature>
<dbReference type="PROSITE" id="PS51194">
    <property type="entry name" value="HELICASE_CTER"/>
    <property type="match status" value="1"/>
</dbReference>
<dbReference type="Gene3D" id="3.40.50.11980">
    <property type="match status" value="1"/>
</dbReference>
<feature type="compositionally biased region" description="Low complexity" evidence="3">
    <location>
        <begin position="60"/>
        <end position="78"/>
    </location>
</feature>
<dbReference type="InterPro" id="IPR001650">
    <property type="entry name" value="Helicase_C-like"/>
</dbReference>
<dbReference type="PANTHER" id="PTHR18934:SF111">
    <property type="entry name" value="RNA HELICASE, PUTATIVE-RELATED"/>
    <property type="match status" value="1"/>
</dbReference>
<gene>
    <name evidence="6" type="ORF">PGLA2088_LOCUS15044</name>
</gene>
<evidence type="ECO:0000256" key="3">
    <source>
        <dbReference type="SAM" id="MobiDB-lite"/>
    </source>
</evidence>
<evidence type="ECO:0008006" key="8">
    <source>
        <dbReference type="Google" id="ProtNLM"/>
    </source>
</evidence>
<feature type="domain" description="Helicase C-terminal" evidence="5">
    <location>
        <begin position="1140"/>
        <end position="1313"/>
    </location>
</feature>
<dbReference type="CDD" id="cd18791">
    <property type="entry name" value="SF2_C_RHA"/>
    <property type="match status" value="1"/>
</dbReference>
<dbReference type="PANTHER" id="PTHR18934">
    <property type="entry name" value="ATP-DEPENDENT RNA HELICASE"/>
    <property type="match status" value="1"/>
</dbReference>
<dbReference type="Pfam" id="PF00271">
    <property type="entry name" value="Helicase_C"/>
    <property type="match status" value="1"/>
</dbReference>